<keyword evidence="4" id="KW-1185">Reference proteome</keyword>
<protein>
    <submittedName>
        <fullName evidence="3">Putative FAD-dependent oxidoreductase</fullName>
    </submittedName>
</protein>
<dbReference type="GO" id="GO:0003885">
    <property type="term" value="F:D-arabinono-1,4-lactone oxidase activity"/>
    <property type="evidence" value="ECO:0007669"/>
    <property type="project" value="InterPro"/>
</dbReference>
<dbReference type="InterPro" id="IPR007173">
    <property type="entry name" value="ALO_C"/>
</dbReference>
<dbReference type="KEGG" id="plv:ERIC2_c14890"/>
<dbReference type="HOGENOM" id="CLU_2736211_0_0_9"/>
<dbReference type="EMBL" id="CP003355">
    <property type="protein sequence ID" value="AHD05315.1"/>
    <property type="molecule type" value="Genomic_DNA"/>
</dbReference>
<dbReference type="Gene3D" id="3.30.70.2520">
    <property type="match status" value="1"/>
</dbReference>
<reference evidence="3 4" key="1">
    <citation type="journal article" date="2014" name="PLoS ONE">
        <title>How to Kill the Honey Bee Larva: Genomic Potential and Virulence Mechanisms of Paenibacillus larvae.</title>
        <authorList>
            <person name="Djukic M."/>
            <person name="Brzuszkiewicz E."/>
            <person name="Funfhaus A."/>
            <person name="Voss J."/>
            <person name="Gollnow K."/>
            <person name="Poppinga L."/>
            <person name="Liesegang H."/>
            <person name="Garcia-Gonzalez E."/>
            <person name="Genersch E."/>
            <person name="Daniel R."/>
        </authorList>
    </citation>
    <scope>NUCLEOTIDE SEQUENCE [LARGE SCALE GENOMIC DNA]</scope>
    <source>
        <strain evidence="3 4">DSM 25430</strain>
    </source>
</reference>
<organism evidence="3 4">
    <name type="scientific">Paenibacillus larvae subsp. larvae DSM 25430</name>
    <dbReference type="NCBI Taxonomy" id="697284"/>
    <lineage>
        <taxon>Bacteria</taxon>
        <taxon>Bacillati</taxon>
        <taxon>Bacillota</taxon>
        <taxon>Bacilli</taxon>
        <taxon>Bacillales</taxon>
        <taxon>Paenibacillaceae</taxon>
        <taxon>Paenibacillus</taxon>
    </lineage>
</organism>
<dbReference type="Proteomes" id="UP000029431">
    <property type="component" value="Chromosome"/>
</dbReference>
<proteinExistence type="predicted"/>
<evidence type="ECO:0000256" key="1">
    <source>
        <dbReference type="ARBA" id="ARBA00023002"/>
    </source>
</evidence>
<accession>V9W6L6</accession>
<dbReference type="Pfam" id="PF04030">
    <property type="entry name" value="ALO"/>
    <property type="match status" value="1"/>
</dbReference>
<keyword evidence="1" id="KW-0560">Oxidoreductase</keyword>
<evidence type="ECO:0000313" key="4">
    <source>
        <dbReference type="Proteomes" id="UP000029431"/>
    </source>
</evidence>
<sequence>MEYSVPAEYMKQVLMEVEACVRKHRFAVHFPVECRYVKGDDLWLSPAYGRDSAFIAVHMYKGMPYEAYFIV</sequence>
<feature type="domain" description="D-arabinono-1,4-lactone oxidase C-terminal" evidence="2">
    <location>
        <begin position="1"/>
        <end position="69"/>
    </location>
</feature>
<gene>
    <name evidence="3" type="ORF">ERIC2_c14890</name>
</gene>
<name>V9W6L6_9BACL</name>
<dbReference type="GO" id="GO:0016020">
    <property type="term" value="C:membrane"/>
    <property type="evidence" value="ECO:0007669"/>
    <property type="project" value="InterPro"/>
</dbReference>
<evidence type="ECO:0000259" key="2">
    <source>
        <dbReference type="Pfam" id="PF04030"/>
    </source>
</evidence>
<evidence type="ECO:0000313" key="3">
    <source>
        <dbReference type="EMBL" id="AHD05315.1"/>
    </source>
</evidence>
<dbReference type="AlphaFoldDB" id="V9W6L6"/>
<dbReference type="eggNOG" id="COG0277">
    <property type="taxonomic scope" value="Bacteria"/>
</dbReference>